<accession>A0ACB6QSF5</accession>
<comment type="caution">
    <text evidence="1">The sequence shown here is derived from an EMBL/GenBank/DDBJ whole genome shotgun (WGS) entry which is preliminary data.</text>
</comment>
<dbReference type="EMBL" id="MU003513">
    <property type="protein sequence ID" value="KAF2469012.1"/>
    <property type="molecule type" value="Genomic_DNA"/>
</dbReference>
<sequence>MHFPFLSSATQASTVSTEQPPTPSQLPETLTPPPSGLTQGPSPIRPSTERLGMSLDQRILLGSFSAFLCGFTLGSSHAGHMAALRFRAENAHRLPVSQPGWYLYQKSKNYYRMRAGVTEGMRKGVYIAAWASIFFIVEESMDVFRGTWRAGRTIKEMEGVDELDLSDMNKSVEFSRDFISTSMAGMVMGGLWSVWNHFPAVTAARTMRIGLVAGLGYGLLQDGTAWVRRNGVGWVNREDSWIFRGARNKEKRKGVEEVEQKS</sequence>
<name>A0ACB6QSF5_9PLEO</name>
<reference evidence="1" key="1">
    <citation type="journal article" date="2020" name="Stud. Mycol.">
        <title>101 Dothideomycetes genomes: a test case for predicting lifestyles and emergence of pathogens.</title>
        <authorList>
            <person name="Haridas S."/>
            <person name="Albert R."/>
            <person name="Binder M."/>
            <person name="Bloem J."/>
            <person name="Labutti K."/>
            <person name="Salamov A."/>
            <person name="Andreopoulos B."/>
            <person name="Baker S."/>
            <person name="Barry K."/>
            <person name="Bills G."/>
            <person name="Bluhm B."/>
            <person name="Cannon C."/>
            <person name="Castanera R."/>
            <person name="Culley D."/>
            <person name="Daum C."/>
            <person name="Ezra D."/>
            <person name="Gonzalez J."/>
            <person name="Henrissat B."/>
            <person name="Kuo A."/>
            <person name="Liang C."/>
            <person name="Lipzen A."/>
            <person name="Lutzoni F."/>
            <person name="Magnuson J."/>
            <person name="Mondo S."/>
            <person name="Nolan M."/>
            <person name="Ohm R."/>
            <person name="Pangilinan J."/>
            <person name="Park H.-J."/>
            <person name="Ramirez L."/>
            <person name="Alfaro M."/>
            <person name="Sun H."/>
            <person name="Tritt A."/>
            <person name="Yoshinaga Y."/>
            <person name="Zwiers L.-H."/>
            <person name="Turgeon B."/>
            <person name="Goodwin S."/>
            <person name="Spatafora J."/>
            <person name="Crous P."/>
            <person name="Grigoriev I."/>
        </authorList>
    </citation>
    <scope>NUCLEOTIDE SEQUENCE</scope>
    <source>
        <strain evidence="1">ATCC 200398</strain>
    </source>
</reference>
<organism evidence="1 2">
    <name type="scientific">Lindgomyces ingoldianus</name>
    <dbReference type="NCBI Taxonomy" id="673940"/>
    <lineage>
        <taxon>Eukaryota</taxon>
        <taxon>Fungi</taxon>
        <taxon>Dikarya</taxon>
        <taxon>Ascomycota</taxon>
        <taxon>Pezizomycotina</taxon>
        <taxon>Dothideomycetes</taxon>
        <taxon>Pleosporomycetidae</taxon>
        <taxon>Pleosporales</taxon>
        <taxon>Lindgomycetaceae</taxon>
        <taxon>Lindgomyces</taxon>
    </lineage>
</organism>
<evidence type="ECO:0000313" key="2">
    <source>
        <dbReference type="Proteomes" id="UP000799755"/>
    </source>
</evidence>
<dbReference type="Proteomes" id="UP000799755">
    <property type="component" value="Unassembled WGS sequence"/>
</dbReference>
<proteinExistence type="predicted"/>
<evidence type="ECO:0000313" key="1">
    <source>
        <dbReference type="EMBL" id="KAF2469012.1"/>
    </source>
</evidence>
<gene>
    <name evidence="1" type="ORF">BDR25DRAFT_304578</name>
</gene>
<protein>
    <submittedName>
        <fullName evidence="1">Uncharacterized protein</fullName>
    </submittedName>
</protein>
<keyword evidence="2" id="KW-1185">Reference proteome</keyword>